<organism evidence="1 2">
    <name type="scientific">Flavobacterium collinsii</name>
    <dbReference type="NCBI Taxonomy" id="1114861"/>
    <lineage>
        <taxon>Bacteria</taxon>
        <taxon>Pseudomonadati</taxon>
        <taxon>Bacteroidota</taxon>
        <taxon>Flavobacteriia</taxon>
        <taxon>Flavobacteriales</taxon>
        <taxon>Flavobacteriaceae</taxon>
        <taxon>Flavobacterium</taxon>
    </lineage>
</organism>
<reference evidence="1" key="1">
    <citation type="submission" date="2022-09" db="EMBL/GenBank/DDBJ databases">
        <authorList>
            <person name="Duchaud E."/>
        </authorList>
    </citation>
    <scope>NUCLEOTIDE SEQUENCE</scope>
    <source>
        <strain evidence="1">TRV642</strain>
    </source>
</reference>
<accession>A0A9W4TIB4</accession>
<dbReference type="RefSeq" id="WP_263360790.1">
    <property type="nucleotide sequence ID" value="NZ_BOVI01000007.1"/>
</dbReference>
<protein>
    <submittedName>
        <fullName evidence="1">Uncharacterized protein</fullName>
    </submittedName>
</protein>
<evidence type="ECO:0000313" key="1">
    <source>
        <dbReference type="EMBL" id="CAI2768097.1"/>
    </source>
</evidence>
<dbReference type="AlphaFoldDB" id="A0A9W4TIB4"/>
<sequence>MMLKTILNFSGVEVLGKEELKRVNGSGGVRCTVPWTPFPYNGPCIMLPPEQPVEPICRATIDGVICE</sequence>
<name>A0A9W4TIB4_9FLAO</name>
<dbReference type="KEGG" id="fcs:TRV642_3292"/>
<dbReference type="Proteomes" id="UP001152749">
    <property type="component" value="Chromosome"/>
</dbReference>
<dbReference type="EMBL" id="OX336425">
    <property type="protein sequence ID" value="CAI2768097.1"/>
    <property type="molecule type" value="Genomic_DNA"/>
</dbReference>
<proteinExistence type="predicted"/>
<gene>
    <name evidence="1" type="ORF">TRV642_3292</name>
</gene>
<evidence type="ECO:0000313" key="2">
    <source>
        <dbReference type="Proteomes" id="UP001152749"/>
    </source>
</evidence>